<name>A0A1W1C5N1_9ZZZZ</name>
<dbReference type="GO" id="GO:0000976">
    <property type="term" value="F:transcription cis-regulatory region binding"/>
    <property type="evidence" value="ECO:0007669"/>
    <property type="project" value="TreeGrafter"/>
</dbReference>
<dbReference type="GO" id="GO:1900376">
    <property type="term" value="P:regulation of secondary metabolite biosynthetic process"/>
    <property type="evidence" value="ECO:0007669"/>
    <property type="project" value="TreeGrafter"/>
</dbReference>
<dbReference type="Gene3D" id="1.10.10.10">
    <property type="entry name" value="Winged helix-like DNA-binding domain superfamily/Winged helix DNA-binding domain"/>
    <property type="match status" value="1"/>
</dbReference>
<evidence type="ECO:0000256" key="1">
    <source>
        <dbReference type="ARBA" id="ARBA00007957"/>
    </source>
</evidence>
<dbReference type="PANTHER" id="PTHR33202:SF7">
    <property type="entry name" value="FERRIC UPTAKE REGULATION PROTEIN"/>
    <property type="match status" value="1"/>
</dbReference>
<evidence type="ECO:0000256" key="2">
    <source>
        <dbReference type="ARBA" id="ARBA00022491"/>
    </source>
</evidence>
<evidence type="ECO:0000313" key="7">
    <source>
        <dbReference type="EMBL" id="SFV61011.1"/>
    </source>
</evidence>
<dbReference type="EMBL" id="FPHG01000045">
    <property type="protein sequence ID" value="SFV61011.1"/>
    <property type="molecule type" value="Genomic_DNA"/>
</dbReference>
<dbReference type="PANTHER" id="PTHR33202">
    <property type="entry name" value="ZINC UPTAKE REGULATION PROTEIN"/>
    <property type="match status" value="1"/>
</dbReference>
<accession>A0A1W1C5N1</accession>
<keyword evidence="5" id="KW-0238">DNA-binding</keyword>
<keyword evidence="4" id="KW-0805">Transcription regulation</keyword>
<dbReference type="AlphaFoldDB" id="A0A1W1C5N1"/>
<reference evidence="7" key="1">
    <citation type="submission" date="2016-10" db="EMBL/GenBank/DDBJ databases">
        <authorList>
            <person name="de Groot N.N."/>
        </authorList>
    </citation>
    <scope>NUCLEOTIDE SEQUENCE</scope>
</reference>
<dbReference type="InterPro" id="IPR043135">
    <property type="entry name" value="Fur_C"/>
</dbReference>
<keyword evidence="6" id="KW-0804">Transcription</keyword>
<dbReference type="GO" id="GO:0008270">
    <property type="term" value="F:zinc ion binding"/>
    <property type="evidence" value="ECO:0007669"/>
    <property type="project" value="TreeGrafter"/>
</dbReference>
<dbReference type="InterPro" id="IPR036390">
    <property type="entry name" value="WH_DNA-bd_sf"/>
</dbReference>
<dbReference type="GO" id="GO:0003700">
    <property type="term" value="F:DNA-binding transcription factor activity"/>
    <property type="evidence" value="ECO:0007669"/>
    <property type="project" value="InterPro"/>
</dbReference>
<dbReference type="GO" id="GO:0045892">
    <property type="term" value="P:negative regulation of DNA-templated transcription"/>
    <property type="evidence" value="ECO:0007669"/>
    <property type="project" value="TreeGrafter"/>
</dbReference>
<evidence type="ECO:0000256" key="3">
    <source>
        <dbReference type="ARBA" id="ARBA00022833"/>
    </source>
</evidence>
<keyword evidence="3" id="KW-0862">Zinc</keyword>
<proteinExistence type="inferred from homology"/>
<sequence length="132" mass="15015">MNYIKILKSSGLKATLQRLSILEIIDTKGHIKIDDLYQEMHKINPKISLATVYKNILTMMGKSVVLEVPIIGGKSYYELKKEDHIHLICNICNNIKDKDINNLNLNVNELSNNFIISHSQLNIYGTCPECKA</sequence>
<evidence type="ECO:0000256" key="4">
    <source>
        <dbReference type="ARBA" id="ARBA00023015"/>
    </source>
</evidence>
<gene>
    <name evidence="7" type="ORF">MNB_SV-9-621</name>
</gene>
<protein>
    <submittedName>
        <fullName evidence="7">Peroxide stress regulator Ferric uptake regulation protein Fe2+/Zn2+ uptake regulation proteins</fullName>
    </submittedName>
</protein>
<dbReference type="CDD" id="cd07153">
    <property type="entry name" value="Fur_like"/>
    <property type="match status" value="1"/>
</dbReference>
<keyword evidence="2" id="KW-0678">Repressor</keyword>
<dbReference type="Gene3D" id="3.30.1490.190">
    <property type="match status" value="1"/>
</dbReference>
<evidence type="ECO:0000256" key="6">
    <source>
        <dbReference type="ARBA" id="ARBA00023163"/>
    </source>
</evidence>
<dbReference type="InterPro" id="IPR002481">
    <property type="entry name" value="FUR"/>
</dbReference>
<dbReference type="SUPFAM" id="SSF46785">
    <property type="entry name" value="Winged helix' DNA-binding domain"/>
    <property type="match status" value="1"/>
</dbReference>
<dbReference type="Pfam" id="PF01475">
    <property type="entry name" value="FUR"/>
    <property type="match status" value="1"/>
</dbReference>
<evidence type="ECO:0000256" key="5">
    <source>
        <dbReference type="ARBA" id="ARBA00023125"/>
    </source>
</evidence>
<organism evidence="7">
    <name type="scientific">hydrothermal vent metagenome</name>
    <dbReference type="NCBI Taxonomy" id="652676"/>
    <lineage>
        <taxon>unclassified sequences</taxon>
        <taxon>metagenomes</taxon>
        <taxon>ecological metagenomes</taxon>
    </lineage>
</organism>
<dbReference type="InterPro" id="IPR036388">
    <property type="entry name" value="WH-like_DNA-bd_sf"/>
</dbReference>
<comment type="similarity">
    <text evidence="1">Belongs to the Fur family.</text>
</comment>